<dbReference type="KEGG" id="bmay:A7X70_05645"/>
<geneLocation type="plasmid" evidence="2 3">
    <name>lp28-3</name>
</geneLocation>
<keyword evidence="1" id="KW-0812">Transmembrane</keyword>
<keyword evidence="3" id="KW-1185">Reference proteome</keyword>
<dbReference type="AlphaFoldDB" id="A0AAC9KYA1"/>
<evidence type="ECO:0008006" key="4">
    <source>
        <dbReference type="Google" id="ProtNLM"/>
    </source>
</evidence>
<evidence type="ECO:0000256" key="1">
    <source>
        <dbReference type="SAM" id="Phobius"/>
    </source>
</evidence>
<proteinExistence type="predicted"/>
<evidence type="ECO:0000313" key="2">
    <source>
        <dbReference type="EMBL" id="APT00408.1"/>
    </source>
</evidence>
<dbReference type="EMBL" id="CP015791">
    <property type="protein sequence ID" value="APT00408.1"/>
    <property type="molecule type" value="Genomic_DNA"/>
</dbReference>
<dbReference type="Proteomes" id="UP000185516">
    <property type="component" value="Plasmid lp28-3"/>
</dbReference>
<keyword evidence="1" id="KW-0472">Membrane</keyword>
<organism evidence="2 3">
    <name type="scientific">Borreliella mayonii</name>
    <dbReference type="NCBI Taxonomy" id="1674146"/>
    <lineage>
        <taxon>Bacteria</taxon>
        <taxon>Pseudomonadati</taxon>
        <taxon>Spirochaetota</taxon>
        <taxon>Spirochaetia</taxon>
        <taxon>Spirochaetales</taxon>
        <taxon>Borreliaceae</taxon>
        <taxon>Borreliella</taxon>
    </lineage>
</organism>
<accession>A0AAC9KYA1</accession>
<evidence type="ECO:0000313" key="3">
    <source>
        <dbReference type="Proteomes" id="UP000185516"/>
    </source>
</evidence>
<reference evidence="2 3" key="1">
    <citation type="journal article" date="2016" name="PLoS ONE">
        <title>Whole Genome Sequence and Comparative Genomics of the Novel Lyme Borreliosis Causing Pathogen, Borrelia mayonii.</title>
        <authorList>
            <person name="Kingry L.C."/>
            <person name="Batra D."/>
            <person name="Replogle A."/>
            <person name="Rowe L.A."/>
            <person name="Pritt B.S."/>
            <person name="Petersen J.M."/>
        </authorList>
    </citation>
    <scope>NUCLEOTIDE SEQUENCE [LARGE SCALE GENOMIC DNA]</scope>
    <source>
        <strain evidence="2 3">MN14-1420</strain>
    </source>
</reference>
<dbReference type="NCBIfam" id="NF040499">
    <property type="entry name" value="Bdr_N_group1"/>
    <property type="match status" value="1"/>
</dbReference>
<name>A0AAC9KYA1_9SPIR</name>
<feature type="transmembrane region" description="Helical" evidence="1">
    <location>
        <begin position="87"/>
        <end position="111"/>
    </location>
</feature>
<protein>
    <recommendedName>
        <fullName evidence="4">DUF1640 domain-containing protein</fullName>
    </recommendedName>
</protein>
<keyword evidence="2" id="KW-0614">Plasmid</keyword>
<sequence>MLETKVNENDLYNELVRLGMNKILASDLATRFYHNEITIKDLEIVKPELQGFVRDEISIVKDEINIVKGGIKSLKTEFDSKLKFHNWMIGIVLAFQGAIVDISGSLFFYVLNNKFVK</sequence>
<gene>
    <name evidence="2" type="ORF">Bmayo_04835</name>
</gene>
<keyword evidence="1" id="KW-1133">Transmembrane helix</keyword>